<dbReference type="EMBL" id="JACJTA010000116">
    <property type="protein sequence ID" value="MBD2608945.1"/>
    <property type="molecule type" value="Genomic_DNA"/>
</dbReference>
<dbReference type="Proteomes" id="UP000660380">
    <property type="component" value="Unassembled WGS sequence"/>
</dbReference>
<organism evidence="4 5">
    <name type="scientific">Scytonema hofmannii FACHB-248</name>
    <dbReference type="NCBI Taxonomy" id="1842502"/>
    <lineage>
        <taxon>Bacteria</taxon>
        <taxon>Bacillati</taxon>
        <taxon>Cyanobacteriota</taxon>
        <taxon>Cyanophyceae</taxon>
        <taxon>Nostocales</taxon>
        <taxon>Scytonemataceae</taxon>
        <taxon>Scytonema</taxon>
    </lineage>
</organism>
<sequence length="37" mass="4299">THTAYQVGYESPSQFSREYSRMFGASPMKDIERLRTA</sequence>
<dbReference type="InterPro" id="IPR009057">
    <property type="entry name" value="Homeodomain-like_sf"/>
</dbReference>
<comment type="caution">
    <text evidence="4">The sequence shown here is derived from an EMBL/GenBank/DDBJ whole genome shotgun (WGS) entry which is preliminary data.</text>
</comment>
<evidence type="ECO:0000313" key="5">
    <source>
        <dbReference type="Proteomes" id="UP000660380"/>
    </source>
</evidence>
<protein>
    <submittedName>
        <fullName evidence="4">Helix-turn-helix transcriptional regulator</fullName>
    </submittedName>
</protein>
<evidence type="ECO:0000259" key="3">
    <source>
        <dbReference type="PROSITE" id="PS01124"/>
    </source>
</evidence>
<dbReference type="InterPro" id="IPR018060">
    <property type="entry name" value="HTH_AraC"/>
</dbReference>
<evidence type="ECO:0000313" key="4">
    <source>
        <dbReference type="EMBL" id="MBD2608945.1"/>
    </source>
</evidence>
<reference evidence="4 5" key="1">
    <citation type="journal article" date="2020" name="ISME J.">
        <title>Comparative genomics reveals insights into cyanobacterial evolution and habitat adaptation.</title>
        <authorList>
            <person name="Chen M.Y."/>
            <person name="Teng W.K."/>
            <person name="Zhao L."/>
            <person name="Hu C.X."/>
            <person name="Zhou Y.K."/>
            <person name="Han B.P."/>
            <person name="Song L.R."/>
            <person name="Shu W.S."/>
        </authorList>
    </citation>
    <scope>NUCLEOTIDE SEQUENCE [LARGE SCALE GENOMIC DNA]</scope>
    <source>
        <strain evidence="4 5">FACHB-248</strain>
    </source>
</reference>
<keyword evidence="1" id="KW-0805">Transcription regulation</keyword>
<keyword evidence="2" id="KW-0804">Transcription</keyword>
<dbReference type="PROSITE" id="PS01124">
    <property type="entry name" value="HTH_ARAC_FAMILY_2"/>
    <property type="match status" value="1"/>
</dbReference>
<feature type="non-terminal residue" evidence="4">
    <location>
        <position position="1"/>
    </location>
</feature>
<dbReference type="SUPFAM" id="SSF46689">
    <property type="entry name" value="Homeodomain-like"/>
    <property type="match status" value="1"/>
</dbReference>
<dbReference type="PANTHER" id="PTHR43436">
    <property type="entry name" value="ARAC-FAMILY TRANSCRIPTIONAL REGULATOR"/>
    <property type="match status" value="1"/>
</dbReference>
<accession>A0ABR8H104</accession>
<evidence type="ECO:0000256" key="2">
    <source>
        <dbReference type="ARBA" id="ARBA00023163"/>
    </source>
</evidence>
<feature type="domain" description="HTH araC/xylS-type" evidence="3">
    <location>
        <begin position="1"/>
        <end position="33"/>
    </location>
</feature>
<name>A0ABR8H104_9CYAN</name>
<proteinExistence type="predicted"/>
<evidence type="ECO:0000256" key="1">
    <source>
        <dbReference type="ARBA" id="ARBA00023015"/>
    </source>
</evidence>
<keyword evidence="5" id="KW-1185">Reference proteome</keyword>
<dbReference type="PANTHER" id="PTHR43436:SF1">
    <property type="entry name" value="TRANSCRIPTIONAL REGULATORY PROTEIN"/>
    <property type="match status" value="1"/>
</dbReference>
<dbReference type="Gene3D" id="1.10.10.60">
    <property type="entry name" value="Homeodomain-like"/>
    <property type="match status" value="1"/>
</dbReference>
<gene>
    <name evidence="4" type="ORF">H6G81_31605</name>
</gene>